<name>A0A422N9Y5_9TRYP</name>
<organism evidence="7 8">
    <name type="scientific">Trypanosoma conorhini</name>
    <dbReference type="NCBI Taxonomy" id="83891"/>
    <lineage>
        <taxon>Eukaryota</taxon>
        <taxon>Discoba</taxon>
        <taxon>Euglenozoa</taxon>
        <taxon>Kinetoplastea</taxon>
        <taxon>Metakinetoplastina</taxon>
        <taxon>Trypanosomatida</taxon>
        <taxon>Trypanosomatidae</taxon>
        <taxon>Trypanosoma</taxon>
    </lineage>
</organism>
<dbReference type="GO" id="GO:0006412">
    <property type="term" value="P:translation"/>
    <property type="evidence" value="ECO:0007669"/>
    <property type="project" value="InterPro"/>
</dbReference>
<comment type="caution">
    <text evidence="7">The sequence shown here is derived from an EMBL/GenBank/DDBJ whole genome shotgun (WGS) entry which is preliminary data.</text>
</comment>
<dbReference type="PANTHER" id="PTHR10965">
    <property type="entry name" value="60S RIBOSOMAL PROTEIN L38"/>
    <property type="match status" value="1"/>
</dbReference>
<evidence type="ECO:0000256" key="5">
    <source>
        <dbReference type="ARBA" id="ARBA00035338"/>
    </source>
</evidence>
<reference evidence="7 8" key="1">
    <citation type="journal article" date="2018" name="BMC Genomics">
        <title>Genomic comparison of Trypanosoma conorhini and Trypanosoma rangeli to Trypanosoma cruzi strains of high and low virulence.</title>
        <authorList>
            <person name="Bradwell K.R."/>
            <person name="Koparde V.N."/>
            <person name="Matveyev A.V."/>
            <person name="Serrano M.G."/>
            <person name="Alves J.M."/>
            <person name="Parikh H."/>
            <person name="Huang B."/>
            <person name="Lee V."/>
            <person name="Espinosa-Alvarez O."/>
            <person name="Ortiz P.A."/>
            <person name="Costa-Martins A.G."/>
            <person name="Teixeira M.M."/>
            <person name="Buck G.A."/>
        </authorList>
    </citation>
    <scope>NUCLEOTIDE SEQUENCE [LARGE SCALE GENOMIC DNA]</scope>
    <source>
        <strain evidence="7 8">025E</strain>
    </source>
</reference>
<keyword evidence="2 6" id="KW-0689">Ribosomal protein</keyword>
<evidence type="ECO:0000256" key="1">
    <source>
        <dbReference type="ARBA" id="ARBA00007803"/>
    </source>
</evidence>
<dbReference type="GO" id="GO:0003735">
    <property type="term" value="F:structural constituent of ribosome"/>
    <property type="evidence" value="ECO:0007669"/>
    <property type="project" value="InterPro"/>
</dbReference>
<comment type="similarity">
    <text evidence="1 6">Belongs to the eukaryotic ribosomal protein eL38 family.</text>
</comment>
<dbReference type="Gene3D" id="3.30.720.90">
    <property type="match status" value="1"/>
</dbReference>
<sequence length="178" mass="19908">MHIHTFPLLPPSHTSAPPCSSLHVHKYLSATSPPSPLRPAAGGGGGVFAPLRLAPPAQRATKKKSHTNKQTNTLKCFALFFFLRSFLFLFYVSQRKMPREIKNLKEFLAICSRKDARCVKVKHNPAVTKFKVRCSRYLYTLVVTDKKKADKIERSIHPSVKKITVTARSHAKTNAGSK</sequence>
<accession>A0A422N9Y5</accession>
<evidence type="ECO:0000313" key="7">
    <source>
        <dbReference type="EMBL" id="RNF02261.1"/>
    </source>
</evidence>
<dbReference type="GO" id="GO:0022618">
    <property type="term" value="P:protein-RNA complex assembly"/>
    <property type="evidence" value="ECO:0007669"/>
    <property type="project" value="TreeGrafter"/>
</dbReference>
<dbReference type="Proteomes" id="UP000284403">
    <property type="component" value="Unassembled WGS sequence"/>
</dbReference>
<dbReference type="OrthoDB" id="10250488at2759"/>
<keyword evidence="8" id="KW-1185">Reference proteome</keyword>
<dbReference type="EMBL" id="MKKU01000781">
    <property type="protein sequence ID" value="RNF02261.1"/>
    <property type="molecule type" value="Genomic_DNA"/>
</dbReference>
<evidence type="ECO:0000256" key="2">
    <source>
        <dbReference type="ARBA" id="ARBA00022980"/>
    </source>
</evidence>
<evidence type="ECO:0000256" key="3">
    <source>
        <dbReference type="ARBA" id="ARBA00023274"/>
    </source>
</evidence>
<dbReference type="InterPro" id="IPR002675">
    <property type="entry name" value="Ribosomal_eL38"/>
</dbReference>
<dbReference type="GeneID" id="40322045"/>
<dbReference type="PANTHER" id="PTHR10965:SF0">
    <property type="entry name" value="LARGE RIBOSOMAL SUBUNIT PROTEIN EL38"/>
    <property type="match status" value="1"/>
</dbReference>
<evidence type="ECO:0000256" key="6">
    <source>
        <dbReference type="RuleBase" id="RU003445"/>
    </source>
</evidence>
<evidence type="ECO:0000256" key="4">
    <source>
        <dbReference type="ARBA" id="ARBA00035235"/>
    </source>
</evidence>
<protein>
    <recommendedName>
        <fullName evidence="4">Large ribosomal subunit protein eL38</fullName>
    </recommendedName>
    <alternativeName>
        <fullName evidence="5">60S ribosomal protein L38</fullName>
    </alternativeName>
</protein>
<gene>
    <name evidence="7" type="ORF">Tco025E_08434</name>
</gene>
<dbReference type="Pfam" id="PF01781">
    <property type="entry name" value="Ribosomal_L38e"/>
    <property type="match status" value="1"/>
</dbReference>
<keyword evidence="3 6" id="KW-0687">Ribonucleoprotein</keyword>
<dbReference type="FunFam" id="3.30.720.90:FF:000002">
    <property type="entry name" value="60S ribosomal proteins L38"/>
    <property type="match status" value="1"/>
</dbReference>
<dbReference type="RefSeq" id="XP_029224619.1">
    <property type="nucleotide sequence ID" value="XM_029375283.1"/>
</dbReference>
<proteinExistence type="inferred from homology"/>
<dbReference type="AlphaFoldDB" id="A0A422N9Y5"/>
<evidence type="ECO:0000313" key="8">
    <source>
        <dbReference type="Proteomes" id="UP000284403"/>
    </source>
</evidence>
<dbReference type="GO" id="GO:0022625">
    <property type="term" value="C:cytosolic large ribosomal subunit"/>
    <property type="evidence" value="ECO:0007669"/>
    <property type="project" value="TreeGrafter"/>
</dbReference>
<dbReference type="InterPro" id="IPR038464">
    <property type="entry name" value="Ribosomal_eL38_sf"/>
</dbReference>